<name>A0A444RIK6_ECOLX</name>
<evidence type="ECO:0000313" key="4">
    <source>
        <dbReference type="Proteomes" id="UP000359125"/>
    </source>
</evidence>
<reference evidence="2 3" key="2">
    <citation type="submission" date="2019-01" db="EMBL/GenBank/DDBJ databases">
        <title>Genomic analysis of febrile catheter-associated UTI E. coli isolates.</title>
        <authorList>
            <person name="Potter R."/>
            <person name="Zou Z."/>
            <person name="Henderson J."/>
            <person name="Dantas G."/>
        </authorList>
    </citation>
    <scope>NUCLEOTIDE SEQUENCE [LARGE SCALE GENOMIC DNA]</scope>
    <source>
        <strain evidence="2 3">29_CAASB</strain>
    </source>
</reference>
<comment type="caution">
    <text evidence="2">The sequence shown here is derived from an EMBL/GenBank/DDBJ whole genome shotgun (WGS) entry which is preliminary data.</text>
</comment>
<dbReference type="EMBL" id="RYCF01000022">
    <property type="protein sequence ID" value="MQK24604.1"/>
    <property type="molecule type" value="Genomic_DNA"/>
</dbReference>
<dbReference type="AlphaFoldDB" id="A0A444RIK6"/>
<organism evidence="2 3">
    <name type="scientific">Escherichia coli</name>
    <dbReference type="NCBI Taxonomy" id="562"/>
    <lineage>
        <taxon>Bacteria</taxon>
        <taxon>Pseudomonadati</taxon>
        <taxon>Pseudomonadota</taxon>
        <taxon>Gammaproteobacteria</taxon>
        <taxon>Enterobacterales</taxon>
        <taxon>Enterobacteriaceae</taxon>
        <taxon>Escherichia</taxon>
    </lineage>
</organism>
<dbReference type="RefSeq" id="WP_063502072.1">
    <property type="nucleotide sequence ID" value="NZ_CAXUIT010000002.1"/>
</dbReference>
<dbReference type="EMBL" id="SCJN01000001">
    <property type="protein sequence ID" value="RXD18345.1"/>
    <property type="molecule type" value="Genomic_DNA"/>
</dbReference>
<evidence type="ECO:0000313" key="2">
    <source>
        <dbReference type="EMBL" id="RXD18345.1"/>
    </source>
</evidence>
<reference evidence="1 4" key="1">
    <citation type="journal article" date="2019" name="Environ. Health Perspect.">
        <title>Inter-host Transmission of Carbapenemase-Producing Escherichia coli among Humans and Backyard Animals.</title>
        <authorList>
            <person name="Li J."/>
            <person name="Bi Z."/>
            <person name="Ma S."/>
            <person name="Chen B."/>
            <person name="Cai C."/>
            <person name="He J."/>
            <person name="Schwarz S."/>
            <person name="Sun C."/>
            <person name="Zhou Y."/>
            <person name="Yin J."/>
            <person name="Hulth A."/>
            <person name="Wang Y."/>
            <person name="Shen Z."/>
            <person name="Wang S."/>
            <person name="Wu C."/>
            <person name="Nilsson L.E."/>
            <person name="Walsh T.R."/>
            <person name="Borjesson S."/>
            <person name="Shen J."/>
            <person name="Sun Q."/>
            <person name="Wang Y."/>
        </authorList>
    </citation>
    <scope>NUCLEOTIDE SEQUENCE [LARGE SCALE GENOMIC DNA]</scope>
    <source>
        <strain evidence="1 4">A016f</strain>
    </source>
</reference>
<dbReference type="Proteomes" id="UP000288730">
    <property type="component" value="Unassembled WGS sequence"/>
</dbReference>
<accession>A0A444RIK6</accession>
<dbReference type="Proteomes" id="UP000359125">
    <property type="component" value="Unassembled WGS sequence"/>
</dbReference>
<gene>
    <name evidence="1" type="ORF">EIZ93_09800</name>
    <name evidence="2" type="ORF">EPS76_00020</name>
</gene>
<evidence type="ECO:0000313" key="1">
    <source>
        <dbReference type="EMBL" id="MQK24604.1"/>
    </source>
</evidence>
<sequence>MLNYHDNTRSMQTIRTNTAVVDSFPVHTQGREDTVEVRRMLCRRSPGHQHFIVTFKSDVERAEKISNSTSLVSPLAEVIVRNNKARFVLEEHHSDFNEKIKSSILQYMNGKFTPPM</sequence>
<evidence type="ECO:0000313" key="3">
    <source>
        <dbReference type="Proteomes" id="UP000288730"/>
    </source>
</evidence>
<proteinExistence type="predicted"/>
<protein>
    <submittedName>
        <fullName evidence="2">Uncharacterized protein</fullName>
    </submittedName>
</protein>